<gene>
    <name evidence="1" type="ORF">EV187_3583</name>
</gene>
<name>A0A4Q7M7E9_9MICO</name>
<comment type="caution">
    <text evidence="1">The sequence shown here is derived from an EMBL/GenBank/DDBJ whole genome shotgun (WGS) entry which is preliminary data.</text>
</comment>
<sequence length="36" mass="4107">MFATMIVLGVFAAVAITTSLVQFRRDGYRRTPTLRF</sequence>
<protein>
    <submittedName>
        <fullName evidence="1">Uncharacterized protein</fullName>
    </submittedName>
</protein>
<reference evidence="1 2" key="1">
    <citation type="submission" date="2019-02" db="EMBL/GenBank/DDBJ databases">
        <title>Genomic Encyclopedia of Type Strains, Phase IV (KMG-IV): sequencing the most valuable type-strain genomes for metagenomic binning, comparative biology and taxonomic classification.</title>
        <authorList>
            <person name="Goeker M."/>
        </authorList>
    </citation>
    <scope>NUCLEOTIDE SEQUENCE [LARGE SCALE GENOMIC DNA]</scope>
    <source>
        <strain evidence="1 2">DSM 43045</strain>
    </source>
</reference>
<evidence type="ECO:0000313" key="2">
    <source>
        <dbReference type="Proteomes" id="UP000293289"/>
    </source>
</evidence>
<evidence type="ECO:0000313" key="1">
    <source>
        <dbReference type="EMBL" id="RZS63674.1"/>
    </source>
</evidence>
<accession>A0A4Q7M7E9</accession>
<proteinExistence type="predicted"/>
<dbReference type="Proteomes" id="UP000293289">
    <property type="component" value="Unassembled WGS sequence"/>
</dbReference>
<dbReference type="EMBL" id="SGWY01000004">
    <property type="protein sequence ID" value="RZS63674.1"/>
    <property type="molecule type" value="Genomic_DNA"/>
</dbReference>
<dbReference type="AlphaFoldDB" id="A0A4Q7M7E9"/>
<keyword evidence="2" id="KW-1185">Reference proteome</keyword>
<organism evidence="1 2">
    <name type="scientific">Agromyces ramosus</name>
    <dbReference type="NCBI Taxonomy" id="33879"/>
    <lineage>
        <taxon>Bacteria</taxon>
        <taxon>Bacillati</taxon>
        <taxon>Actinomycetota</taxon>
        <taxon>Actinomycetes</taxon>
        <taxon>Micrococcales</taxon>
        <taxon>Microbacteriaceae</taxon>
        <taxon>Agromyces</taxon>
    </lineage>
</organism>